<feature type="region of interest" description="Disordered" evidence="1">
    <location>
        <begin position="136"/>
        <end position="175"/>
    </location>
</feature>
<reference evidence="2 3" key="1">
    <citation type="submission" date="2021-01" db="EMBL/GenBank/DDBJ databases">
        <title>Whole genome shotgun sequence of Verrucosispora gifhornensis NBRC 16317.</title>
        <authorList>
            <person name="Komaki H."/>
            <person name="Tamura T."/>
        </authorList>
    </citation>
    <scope>NUCLEOTIDE SEQUENCE [LARGE SCALE GENOMIC DNA]</scope>
    <source>
        <strain evidence="2 3">NBRC 16317</strain>
    </source>
</reference>
<protein>
    <submittedName>
        <fullName evidence="2">Uncharacterized protein</fullName>
    </submittedName>
</protein>
<name>A0ABQ4II27_9ACTN</name>
<proteinExistence type="predicted"/>
<dbReference type="Proteomes" id="UP000647860">
    <property type="component" value="Unassembled WGS sequence"/>
</dbReference>
<gene>
    <name evidence="2" type="ORF">Vgi01_40570</name>
</gene>
<evidence type="ECO:0000256" key="1">
    <source>
        <dbReference type="SAM" id="MobiDB-lite"/>
    </source>
</evidence>
<keyword evidence="3" id="KW-1185">Reference proteome</keyword>
<evidence type="ECO:0000313" key="2">
    <source>
        <dbReference type="EMBL" id="GIJ17373.1"/>
    </source>
</evidence>
<feature type="compositionally biased region" description="Low complexity" evidence="1">
    <location>
        <begin position="161"/>
        <end position="175"/>
    </location>
</feature>
<sequence length="175" mass="17796">MLRKGDRFDRVPSLAFSRPLWSVTRCPLADLTRLALTALILAVGLGGVTAAGLPDGTADLPAAPPAAAVSSRAGDVTAPAFRPGNNESAQRVEPARTRPGNDESTLNSSRNESALPSSWNESALVSPVSAVHAAAAVPHSERTDAGAVAPVSTRPAAVRLAAGPGEPTRRGPPTA</sequence>
<organism evidence="2 3">
    <name type="scientific">Micromonospora gifhornensis</name>
    <dbReference type="NCBI Taxonomy" id="84594"/>
    <lineage>
        <taxon>Bacteria</taxon>
        <taxon>Bacillati</taxon>
        <taxon>Actinomycetota</taxon>
        <taxon>Actinomycetes</taxon>
        <taxon>Micromonosporales</taxon>
        <taxon>Micromonosporaceae</taxon>
        <taxon>Micromonospora</taxon>
    </lineage>
</organism>
<feature type="compositionally biased region" description="Polar residues" evidence="1">
    <location>
        <begin position="102"/>
        <end position="118"/>
    </location>
</feature>
<dbReference type="EMBL" id="BOPA01000028">
    <property type="protein sequence ID" value="GIJ17373.1"/>
    <property type="molecule type" value="Genomic_DNA"/>
</dbReference>
<accession>A0ABQ4II27</accession>
<comment type="caution">
    <text evidence="2">The sequence shown here is derived from an EMBL/GenBank/DDBJ whole genome shotgun (WGS) entry which is preliminary data.</text>
</comment>
<feature type="region of interest" description="Disordered" evidence="1">
    <location>
        <begin position="71"/>
        <end position="118"/>
    </location>
</feature>
<evidence type="ECO:0000313" key="3">
    <source>
        <dbReference type="Proteomes" id="UP000647860"/>
    </source>
</evidence>